<dbReference type="GO" id="GO:0009423">
    <property type="term" value="P:chorismate biosynthetic process"/>
    <property type="evidence" value="ECO:0007669"/>
    <property type="project" value="UniProtKB-UniRule"/>
</dbReference>
<evidence type="ECO:0000313" key="14">
    <source>
        <dbReference type="EMBL" id="MBD1262491.1"/>
    </source>
</evidence>
<gene>
    <name evidence="14" type="primary">aroB</name>
    <name evidence="14" type="ORF">HZY62_17970</name>
    <name evidence="15" type="ORF">LX92_03828</name>
</gene>
<feature type="domain" description="3-dehydroquinate synthase N-terminal" evidence="12">
    <location>
        <begin position="62"/>
        <end position="174"/>
    </location>
</feature>
<dbReference type="GO" id="GO:0009073">
    <property type="term" value="P:aromatic amino acid family biosynthetic process"/>
    <property type="evidence" value="ECO:0007669"/>
    <property type="project" value="InterPro"/>
</dbReference>
<dbReference type="RefSeq" id="WP_109653993.1">
    <property type="nucleotide sequence ID" value="NZ_JACWLN010000011.1"/>
</dbReference>
<dbReference type="Pfam" id="PF01761">
    <property type="entry name" value="DHQ_synthase"/>
    <property type="match status" value="1"/>
</dbReference>
<comment type="caution">
    <text evidence="15">The sequence shown here is derived from an EMBL/GenBank/DDBJ whole genome shotgun (WGS) entry which is preliminary data.</text>
</comment>
<accession>A0A316DTD7</accession>
<evidence type="ECO:0000256" key="7">
    <source>
        <dbReference type="ARBA" id="ARBA00022833"/>
    </source>
</evidence>
<protein>
    <recommendedName>
        <fullName evidence="11">3-dehydroquinate synthase</fullName>
        <ecNumber evidence="11">4.2.3.4</ecNumber>
    </recommendedName>
</protein>
<dbReference type="GO" id="GO:0046872">
    <property type="term" value="F:metal ion binding"/>
    <property type="evidence" value="ECO:0007669"/>
    <property type="project" value="UniProtKB-KW"/>
</dbReference>
<evidence type="ECO:0000256" key="8">
    <source>
        <dbReference type="ARBA" id="ARBA00023027"/>
    </source>
</evidence>
<dbReference type="AlphaFoldDB" id="A0A316DTD7"/>
<evidence type="ECO:0000256" key="6">
    <source>
        <dbReference type="ARBA" id="ARBA00022741"/>
    </source>
</evidence>
<dbReference type="PANTHER" id="PTHR43622:SF1">
    <property type="entry name" value="3-DEHYDROQUINATE SYNTHASE"/>
    <property type="match status" value="1"/>
</dbReference>
<dbReference type="CDD" id="cd08195">
    <property type="entry name" value="DHQS"/>
    <property type="match status" value="1"/>
</dbReference>
<dbReference type="PIRSF" id="PIRSF001455">
    <property type="entry name" value="DHQ_synth"/>
    <property type="match status" value="1"/>
</dbReference>
<evidence type="ECO:0000256" key="1">
    <source>
        <dbReference type="ARBA" id="ARBA00001911"/>
    </source>
</evidence>
<name>A0A316DTD7_9FLAO</name>
<dbReference type="Pfam" id="PF24621">
    <property type="entry name" value="DHQS_C"/>
    <property type="match status" value="1"/>
</dbReference>
<comment type="function">
    <text evidence="4">Catalyzes the conversion of 3-deoxy-D-arabino-heptulosonate 7-phosphate (DAHP) to dehydroquinate (DHQ).</text>
</comment>
<dbReference type="InterPro" id="IPR056179">
    <property type="entry name" value="DHQS_C"/>
</dbReference>
<evidence type="ECO:0000259" key="12">
    <source>
        <dbReference type="Pfam" id="PF01761"/>
    </source>
</evidence>
<comment type="cofactor">
    <cofactor evidence="1">
        <name>NAD(+)</name>
        <dbReference type="ChEBI" id="CHEBI:57540"/>
    </cofactor>
</comment>
<comment type="cofactor">
    <cofactor evidence="3">
        <name>Zn(2+)</name>
        <dbReference type="ChEBI" id="CHEBI:29105"/>
    </cofactor>
</comment>
<dbReference type="OrthoDB" id="9806583at2"/>
<reference evidence="14 17" key="2">
    <citation type="submission" date="2020-07" db="EMBL/GenBank/DDBJ databases">
        <title>The draft genome sequence of Maribacter polysiphoniae KCTC 22021.</title>
        <authorList>
            <person name="Mu L."/>
        </authorList>
    </citation>
    <scope>NUCLEOTIDE SEQUENCE [LARGE SCALE GENOMIC DNA]</scope>
    <source>
        <strain evidence="14 17">KCTC 22021</strain>
    </source>
</reference>
<reference evidence="15 16" key="1">
    <citation type="submission" date="2018-05" db="EMBL/GenBank/DDBJ databases">
        <title>Genomic Encyclopedia of Archaeal and Bacterial Type Strains, Phase II (KMG-II): from individual species to whole genera.</title>
        <authorList>
            <person name="Goeker M."/>
        </authorList>
    </citation>
    <scope>NUCLEOTIDE SEQUENCE [LARGE SCALE GENOMIC DNA]</scope>
    <source>
        <strain evidence="15 16">DSM 23514</strain>
    </source>
</reference>
<dbReference type="EC" id="4.2.3.4" evidence="11"/>
<evidence type="ECO:0000256" key="4">
    <source>
        <dbReference type="ARBA" id="ARBA00003485"/>
    </source>
</evidence>
<keyword evidence="9 14" id="KW-0456">Lyase</keyword>
<dbReference type="GO" id="GO:0000166">
    <property type="term" value="F:nucleotide binding"/>
    <property type="evidence" value="ECO:0007669"/>
    <property type="project" value="UniProtKB-KW"/>
</dbReference>
<evidence type="ECO:0000256" key="3">
    <source>
        <dbReference type="ARBA" id="ARBA00001947"/>
    </source>
</evidence>
<evidence type="ECO:0000313" key="16">
    <source>
        <dbReference type="Proteomes" id="UP000245667"/>
    </source>
</evidence>
<dbReference type="GO" id="GO:0003856">
    <property type="term" value="F:3-dehydroquinate synthase activity"/>
    <property type="evidence" value="ECO:0007669"/>
    <property type="project" value="UniProtKB-UniRule"/>
</dbReference>
<dbReference type="Gene3D" id="3.40.50.1970">
    <property type="match status" value="1"/>
</dbReference>
<dbReference type="EMBL" id="JACWLN010000011">
    <property type="protein sequence ID" value="MBD1262491.1"/>
    <property type="molecule type" value="Genomic_DNA"/>
</dbReference>
<keyword evidence="10" id="KW-0170">Cobalt</keyword>
<dbReference type="InterPro" id="IPR030960">
    <property type="entry name" value="DHQS/DOIS_N"/>
</dbReference>
<proteinExistence type="predicted"/>
<evidence type="ECO:0000259" key="13">
    <source>
        <dbReference type="Pfam" id="PF24621"/>
    </source>
</evidence>
<dbReference type="PANTHER" id="PTHR43622">
    <property type="entry name" value="3-DEHYDROQUINATE SYNTHASE"/>
    <property type="match status" value="1"/>
</dbReference>
<sequence length="353" mass="39036">MESITTSSYAVHFNGNAFLQLKDYLGKHTYSKVFVLVDENTKEHCLPVFEKTLANAFPFDLIAIKAGEVHKNIEACTHVWQALSALDADRKSLLINLGGGVVTDLGGFVASTYKRGIDFINIPTTLLSMVDASVGGKTGVDLGSLKNQIGVINQPKMVLVSTVFLETLEDRQMRSGFAEMLKHGLIQDASYWKALKSLSNLDTIGGDIYTSVSIKNKVVLEDPTEQHLRKILNFGHTLGHAVESYFLENDDKETLLHGEAIAVGMVLEAYLSNKLTGLPTEDLEDIKTSFFKWYPKVDFTSSDITAILSMLKFDKKNSHGNINFVLLESIGNPVIDVKIPNDLYEGAFAYYKV</sequence>
<keyword evidence="17" id="KW-1185">Reference proteome</keyword>
<evidence type="ECO:0000256" key="5">
    <source>
        <dbReference type="ARBA" id="ARBA00022723"/>
    </source>
</evidence>
<dbReference type="Gene3D" id="1.20.1090.10">
    <property type="entry name" value="Dehydroquinate synthase-like - alpha domain"/>
    <property type="match status" value="1"/>
</dbReference>
<keyword evidence="5" id="KW-0479">Metal-binding</keyword>
<dbReference type="InterPro" id="IPR030963">
    <property type="entry name" value="DHQ_synth_fam"/>
</dbReference>
<dbReference type="InterPro" id="IPR050071">
    <property type="entry name" value="Dehydroquinate_synthase"/>
</dbReference>
<evidence type="ECO:0000256" key="10">
    <source>
        <dbReference type="ARBA" id="ARBA00023285"/>
    </source>
</evidence>
<evidence type="ECO:0000256" key="11">
    <source>
        <dbReference type="NCBIfam" id="TIGR01357"/>
    </source>
</evidence>
<dbReference type="FunFam" id="3.40.50.1970:FF:000007">
    <property type="entry name" value="Pentafunctional AROM polypeptide"/>
    <property type="match status" value="1"/>
</dbReference>
<evidence type="ECO:0000256" key="2">
    <source>
        <dbReference type="ARBA" id="ARBA00001941"/>
    </source>
</evidence>
<keyword evidence="6" id="KW-0547">Nucleotide-binding</keyword>
<keyword evidence="8" id="KW-0520">NAD</keyword>
<organism evidence="15 16">
    <name type="scientific">Maribacter polysiphoniae</name>
    <dbReference type="NCBI Taxonomy" id="429344"/>
    <lineage>
        <taxon>Bacteria</taxon>
        <taxon>Pseudomonadati</taxon>
        <taxon>Bacteroidota</taxon>
        <taxon>Flavobacteriia</taxon>
        <taxon>Flavobacteriales</taxon>
        <taxon>Flavobacteriaceae</taxon>
        <taxon>Maribacter</taxon>
    </lineage>
</organism>
<dbReference type="GO" id="GO:0005737">
    <property type="term" value="C:cytoplasm"/>
    <property type="evidence" value="ECO:0007669"/>
    <property type="project" value="InterPro"/>
</dbReference>
<keyword evidence="7" id="KW-0862">Zinc</keyword>
<dbReference type="EMBL" id="QGGQ01000012">
    <property type="protein sequence ID" value="PWK21324.1"/>
    <property type="molecule type" value="Genomic_DNA"/>
</dbReference>
<evidence type="ECO:0000313" key="17">
    <source>
        <dbReference type="Proteomes" id="UP000651837"/>
    </source>
</evidence>
<comment type="cofactor">
    <cofactor evidence="2">
        <name>Co(2+)</name>
        <dbReference type="ChEBI" id="CHEBI:48828"/>
    </cofactor>
</comment>
<dbReference type="InterPro" id="IPR016037">
    <property type="entry name" value="DHQ_synth_AroB"/>
</dbReference>
<dbReference type="Proteomes" id="UP000245667">
    <property type="component" value="Unassembled WGS sequence"/>
</dbReference>
<dbReference type="SUPFAM" id="SSF56796">
    <property type="entry name" value="Dehydroquinate synthase-like"/>
    <property type="match status" value="1"/>
</dbReference>
<evidence type="ECO:0000256" key="9">
    <source>
        <dbReference type="ARBA" id="ARBA00023239"/>
    </source>
</evidence>
<dbReference type="NCBIfam" id="TIGR01357">
    <property type="entry name" value="aroB"/>
    <property type="match status" value="1"/>
</dbReference>
<evidence type="ECO:0000313" key="15">
    <source>
        <dbReference type="EMBL" id="PWK21324.1"/>
    </source>
</evidence>
<dbReference type="Proteomes" id="UP000651837">
    <property type="component" value="Unassembled WGS sequence"/>
</dbReference>
<feature type="domain" description="3-dehydroquinate synthase C-terminal" evidence="13">
    <location>
        <begin position="176"/>
        <end position="317"/>
    </location>
</feature>